<dbReference type="EMBL" id="JAIWYP010000006">
    <property type="protein sequence ID" value="KAH3807035.1"/>
    <property type="molecule type" value="Genomic_DNA"/>
</dbReference>
<evidence type="ECO:0000313" key="2">
    <source>
        <dbReference type="Proteomes" id="UP000828390"/>
    </source>
</evidence>
<dbReference type="Proteomes" id="UP000828390">
    <property type="component" value="Unassembled WGS sequence"/>
</dbReference>
<protein>
    <submittedName>
        <fullName evidence="1">Uncharacterized protein</fullName>
    </submittedName>
</protein>
<evidence type="ECO:0000313" key="1">
    <source>
        <dbReference type="EMBL" id="KAH3807035.1"/>
    </source>
</evidence>
<dbReference type="AlphaFoldDB" id="A0A9D4JCS5"/>
<keyword evidence="2" id="KW-1185">Reference proteome</keyword>
<reference evidence="1" key="2">
    <citation type="submission" date="2020-11" db="EMBL/GenBank/DDBJ databases">
        <authorList>
            <person name="McCartney M.A."/>
            <person name="Auch B."/>
            <person name="Kono T."/>
            <person name="Mallez S."/>
            <person name="Becker A."/>
            <person name="Gohl D.M."/>
            <person name="Silverstein K.A.T."/>
            <person name="Koren S."/>
            <person name="Bechman K.B."/>
            <person name="Herman A."/>
            <person name="Abrahante J.E."/>
            <person name="Garbe J."/>
        </authorList>
    </citation>
    <scope>NUCLEOTIDE SEQUENCE</scope>
    <source>
        <strain evidence="1">Duluth1</strain>
        <tissue evidence="1">Whole animal</tissue>
    </source>
</reference>
<reference evidence="1" key="1">
    <citation type="journal article" date="2019" name="bioRxiv">
        <title>The Genome of the Zebra Mussel, Dreissena polymorpha: A Resource for Invasive Species Research.</title>
        <authorList>
            <person name="McCartney M.A."/>
            <person name="Auch B."/>
            <person name="Kono T."/>
            <person name="Mallez S."/>
            <person name="Zhang Y."/>
            <person name="Obille A."/>
            <person name="Becker A."/>
            <person name="Abrahante J.E."/>
            <person name="Garbe J."/>
            <person name="Badalamenti J.P."/>
            <person name="Herman A."/>
            <person name="Mangelson H."/>
            <person name="Liachko I."/>
            <person name="Sullivan S."/>
            <person name="Sone E.D."/>
            <person name="Koren S."/>
            <person name="Silverstein K.A.T."/>
            <person name="Beckman K.B."/>
            <person name="Gohl D.M."/>
        </authorList>
    </citation>
    <scope>NUCLEOTIDE SEQUENCE</scope>
    <source>
        <strain evidence="1">Duluth1</strain>
        <tissue evidence="1">Whole animal</tissue>
    </source>
</reference>
<proteinExistence type="predicted"/>
<organism evidence="1 2">
    <name type="scientific">Dreissena polymorpha</name>
    <name type="common">Zebra mussel</name>
    <name type="synonym">Mytilus polymorpha</name>
    <dbReference type="NCBI Taxonomy" id="45954"/>
    <lineage>
        <taxon>Eukaryota</taxon>
        <taxon>Metazoa</taxon>
        <taxon>Spiralia</taxon>
        <taxon>Lophotrochozoa</taxon>
        <taxon>Mollusca</taxon>
        <taxon>Bivalvia</taxon>
        <taxon>Autobranchia</taxon>
        <taxon>Heteroconchia</taxon>
        <taxon>Euheterodonta</taxon>
        <taxon>Imparidentia</taxon>
        <taxon>Neoheterodontei</taxon>
        <taxon>Myida</taxon>
        <taxon>Dreissenoidea</taxon>
        <taxon>Dreissenidae</taxon>
        <taxon>Dreissena</taxon>
    </lineage>
</organism>
<sequence length="110" mass="12391">MTGQQDTIEILMQIPVKKICLYLSIENNHTISYILGHARCHVDSGFACVKNAYRLSDVETMDEFAAVVDGSSSTNAAVRYPAWCWRNWKPFIGEHFNAPPGIRYVAIITL</sequence>
<name>A0A9D4JCS5_DREPO</name>
<comment type="caution">
    <text evidence="1">The sequence shown here is derived from an EMBL/GenBank/DDBJ whole genome shotgun (WGS) entry which is preliminary data.</text>
</comment>
<gene>
    <name evidence="1" type="ORF">DPMN_135367</name>
</gene>
<accession>A0A9D4JCS5</accession>